<proteinExistence type="inferred from homology"/>
<dbReference type="NCBIfam" id="NF009205">
    <property type="entry name" value="PRK12553.1"/>
    <property type="match status" value="1"/>
</dbReference>
<dbReference type="GO" id="GO:0051117">
    <property type="term" value="F:ATPase binding"/>
    <property type="evidence" value="ECO:0007669"/>
    <property type="project" value="TreeGrafter"/>
</dbReference>
<dbReference type="InterPro" id="IPR033135">
    <property type="entry name" value="ClpP_His_AS"/>
</dbReference>
<dbReference type="GO" id="GO:0005737">
    <property type="term" value="C:cytoplasm"/>
    <property type="evidence" value="ECO:0007669"/>
    <property type="project" value="UniProtKB-SubCell"/>
</dbReference>
<feature type="active site" evidence="6 7">
    <location>
        <position position="125"/>
    </location>
</feature>
<organism evidence="9 10">
    <name type="scientific">Gordonia insulae</name>
    <dbReference type="NCBI Taxonomy" id="2420509"/>
    <lineage>
        <taxon>Bacteria</taxon>
        <taxon>Bacillati</taxon>
        <taxon>Actinomycetota</taxon>
        <taxon>Actinomycetes</taxon>
        <taxon>Mycobacteriales</taxon>
        <taxon>Gordoniaceae</taxon>
        <taxon>Gordonia</taxon>
    </lineage>
</organism>
<dbReference type="GO" id="GO:0004176">
    <property type="term" value="F:ATP-dependent peptidase activity"/>
    <property type="evidence" value="ECO:0007669"/>
    <property type="project" value="InterPro"/>
</dbReference>
<keyword evidence="2 6" id="KW-0645">Protease</keyword>
<comment type="catalytic activity">
    <reaction evidence="5 6 7">
        <text>Hydrolysis of proteins to small peptides in the presence of ATP and magnesium. alpha-casein is the usual test substrate. In the absence of ATP, only oligopeptides shorter than five residues are hydrolyzed (such as succinyl-Leu-Tyr-|-NHMec, and Leu-Tyr-Leu-|-Tyr-Trp, in which cleavage of the -Tyr-|-Leu- and -Tyr-|-Trp bonds also occurs).</text>
        <dbReference type="EC" id="3.4.21.92"/>
    </reaction>
</comment>
<evidence type="ECO:0000256" key="6">
    <source>
        <dbReference type="HAMAP-Rule" id="MF_00444"/>
    </source>
</evidence>
<comment type="subcellular location">
    <subcellularLocation>
        <location evidence="6">Cytoplasm</location>
    </subcellularLocation>
</comment>
<dbReference type="KEGG" id="gom:D7316_01585"/>
<dbReference type="Gene3D" id="3.90.226.10">
    <property type="entry name" value="2-enoyl-CoA Hydratase, Chain A, domain 1"/>
    <property type="match status" value="1"/>
</dbReference>
<dbReference type="Pfam" id="PF00574">
    <property type="entry name" value="CLP_protease"/>
    <property type="match status" value="1"/>
</dbReference>
<reference evidence="9 10" key="1">
    <citation type="submission" date="2018-11" db="EMBL/GenBank/DDBJ databases">
        <title>Gordonia insulae sp. nov., isolated from an island soil.</title>
        <authorList>
            <person name="Kim Y.S."/>
            <person name="Kim S.B."/>
        </authorList>
    </citation>
    <scope>NUCLEOTIDE SEQUENCE [LARGE SCALE GENOMIC DNA]</scope>
    <source>
        <strain evidence="9 10">MMS17-SY073</strain>
    </source>
</reference>
<evidence type="ECO:0000256" key="4">
    <source>
        <dbReference type="ARBA" id="ARBA00022825"/>
    </source>
</evidence>
<keyword evidence="10" id="KW-1185">Reference proteome</keyword>
<dbReference type="Proteomes" id="UP000271469">
    <property type="component" value="Chromosome"/>
</dbReference>
<dbReference type="InterPro" id="IPR023562">
    <property type="entry name" value="ClpP/TepA"/>
</dbReference>
<evidence type="ECO:0000256" key="8">
    <source>
        <dbReference type="RuleBase" id="RU003567"/>
    </source>
</evidence>
<dbReference type="PANTHER" id="PTHR10381">
    <property type="entry name" value="ATP-DEPENDENT CLP PROTEASE PROTEOLYTIC SUBUNIT"/>
    <property type="match status" value="1"/>
</dbReference>
<keyword evidence="6" id="KW-0963">Cytoplasm</keyword>
<dbReference type="FunFam" id="3.90.226.10:FF:000002">
    <property type="entry name" value="ATP-dependent Clp protease proteolytic subunit"/>
    <property type="match status" value="1"/>
</dbReference>
<evidence type="ECO:0000256" key="5">
    <source>
        <dbReference type="ARBA" id="ARBA00034021"/>
    </source>
</evidence>
<dbReference type="GO" id="GO:0006515">
    <property type="term" value="P:protein quality control for misfolded or incompletely synthesized proteins"/>
    <property type="evidence" value="ECO:0007669"/>
    <property type="project" value="TreeGrafter"/>
</dbReference>
<accession>A0A3G8JJ10</accession>
<comment type="similarity">
    <text evidence="1 6 8">Belongs to the peptidase S14 family.</text>
</comment>
<dbReference type="PANTHER" id="PTHR10381:SF26">
    <property type="entry name" value="ATP-DEPENDENT CLP PROTEASE PROTEOLYTIC SUBUNIT-LIKE-RELATED"/>
    <property type="match status" value="1"/>
</dbReference>
<sequence length="208" mass="22864">MSTYTIPNVISRTPQGERVMDVYSRLLDERIIYLGTELDDGVANALIAQILHLDSDNPDAPIDLYINSTGGSVMATFALYDTMQYCHAPIATTCVGQALSSTALLLAAGTPGRRSVLPHARVLLHQPSGQGRGTIPDLILAAEEILRIREEIEKAMSRHTGQDLDALRRDTDRDRVLRADEIVAYGLADQIIDTRGQENGERRGPRSR</sequence>
<comment type="subunit">
    <text evidence="6">Fourteen ClpP subunits assemble into 2 heptameric rings which stack back to back to give a disk-like structure with a central cavity, resembling the structure of eukaryotic proteasomes.</text>
</comment>
<dbReference type="PROSITE" id="PS00382">
    <property type="entry name" value="CLP_PROTEASE_HIS"/>
    <property type="match status" value="1"/>
</dbReference>
<dbReference type="HAMAP" id="MF_00444">
    <property type="entry name" value="ClpP"/>
    <property type="match status" value="1"/>
</dbReference>
<dbReference type="EMBL" id="CP033972">
    <property type="protein sequence ID" value="AZG44993.1"/>
    <property type="molecule type" value="Genomic_DNA"/>
</dbReference>
<dbReference type="GO" id="GO:0009368">
    <property type="term" value="C:endopeptidase Clp complex"/>
    <property type="evidence" value="ECO:0007669"/>
    <property type="project" value="TreeGrafter"/>
</dbReference>
<gene>
    <name evidence="6 9" type="primary">clpP</name>
    <name evidence="9" type="ORF">D7316_01585</name>
</gene>
<dbReference type="InterPro" id="IPR029045">
    <property type="entry name" value="ClpP/crotonase-like_dom_sf"/>
</dbReference>
<evidence type="ECO:0000256" key="7">
    <source>
        <dbReference type="PROSITE-ProRule" id="PRU10086"/>
    </source>
</evidence>
<dbReference type="PRINTS" id="PR00127">
    <property type="entry name" value="CLPPROTEASEP"/>
</dbReference>
<dbReference type="SUPFAM" id="SSF52096">
    <property type="entry name" value="ClpP/crotonase"/>
    <property type="match status" value="1"/>
</dbReference>
<dbReference type="CDD" id="cd07017">
    <property type="entry name" value="S14_ClpP_2"/>
    <property type="match status" value="1"/>
</dbReference>
<dbReference type="GO" id="GO:0004252">
    <property type="term" value="F:serine-type endopeptidase activity"/>
    <property type="evidence" value="ECO:0007669"/>
    <property type="project" value="UniProtKB-UniRule"/>
</dbReference>
<comment type="function">
    <text evidence="6">Cleaves peptides in various proteins in a process that requires ATP hydrolysis. Has a chymotrypsin-like activity. Plays a major role in the degradation of misfolded proteins.</text>
</comment>
<dbReference type="EC" id="3.4.21.92" evidence="6"/>
<evidence type="ECO:0000313" key="9">
    <source>
        <dbReference type="EMBL" id="AZG44993.1"/>
    </source>
</evidence>
<dbReference type="OrthoDB" id="9802800at2"/>
<keyword evidence="3 6" id="KW-0378">Hydrolase</keyword>
<evidence type="ECO:0000313" key="10">
    <source>
        <dbReference type="Proteomes" id="UP000271469"/>
    </source>
</evidence>
<evidence type="ECO:0000256" key="1">
    <source>
        <dbReference type="ARBA" id="ARBA00007039"/>
    </source>
</evidence>
<dbReference type="AlphaFoldDB" id="A0A3G8JJ10"/>
<protein>
    <recommendedName>
        <fullName evidence="6 8">ATP-dependent Clp protease proteolytic subunit</fullName>
        <ecNumber evidence="6">3.4.21.92</ecNumber>
    </recommendedName>
    <alternativeName>
        <fullName evidence="6">Endopeptidase Clp</fullName>
    </alternativeName>
</protein>
<name>A0A3G8JJ10_9ACTN</name>
<dbReference type="RefSeq" id="WP_124707780.1">
    <property type="nucleotide sequence ID" value="NZ_CP033972.1"/>
</dbReference>
<evidence type="ECO:0000256" key="3">
    <source>
        <dbReference type="ARBA" id="ARBA00022801"/>
    </source>
</evidence>
<feature type="active site" description="Nucleophile" evidence="6">
    <location>
        <position position="100"/>
    </location>
</feature>
<evidence type="ECO:0000256" key="2">
    <source>
        <dbReference type="ARBA" id="ARBA00022670"/>
    </source>
</evidence>
<keyword evidence="4 6" id="KW-0720">Serine protease</keyword>
<dbReference type="InterPro" id="IPR001907">
    <property type="entry name" value="ClpP"/>
</dbReference>